<evidence type="ECO:0000256" key="6">
    <source>
        <dbReference type="SAM" id="SignalP"/>
    </source>
</evidence>
<evidence type="ECO:0000313" key="9">
    <source>
        <dbReference type="Proteomes" id="UP000721861"/>
    </source>
</evidence>
<keyword evidence="3" id="KW-0378">Hydrolase</keyword>
<proteinExistence type="inferred from homology"/>
<evidence type="ECO:0000256" key="3">
    <source>
        <dbReference type="ARBA" id="ARBA00022801"/>
    </source>
</evidence>
<gene>
    <name evidence="8" type="ORF">KEM09_07795</name>
</gene>
<accession>A0ABS5K9U3</accession>
<dbReference type="Pfam" id="PF00884">
    <property type="entry name" value="Sulfatase"/>
    <property type="match status" value="1"/>
</dbReference>
<keyword evidence="6" id="KW-0732">Signal</keyword>
<organism evidence="8 9">
    <name type="scientific">Carboxylicivirga mesophila</name>
    <dbReference type="NCBI Taxonomy" id="1166478"/>
    <lineage>
        <taxon>Bacteria</taxon>
        <taxon>Pseudomonadati</taxon>
        <taxon>Bacteroidota</taxon>
        <taxon>Bacteroidia</taxon>
        <taxon>Marinilabiliales</taxon>
        <taxon>Marinilabiliaceae</taxon>
        <taxon>Carboxylicivirga</taxon>
    </lineage>
</organism>
<feature type="chain" id="PRO_5045403271" evidence="6">
    <location>
        <begin position="24"/>
        <end position="479"/>
    </location>
</feature>
<dbReference type="PROSITE" id="PS00149">
    <property type="entry name" value="SULFATASE_2"/>
    <property type="match status" value="1"/>
</dbReference>
<dbReference type="InterPro" id="IPR017850">
    <property type="entry name" value="Alkaline_phosphatase_core_sf"/>
</dbReference>
<sequence length="479" mass="54314">MKNLQLLLSILILSLLASCGSQTQTQQENKRPNILLLLADDMGYGELGCYGQEKIQTPVLDSLAEQGMRFTDFYAGNAVCSPSRAVLMTGQSSSYNTIRGNSGYYGDDQWMRVALKNSDVTMAEMLREAGYQTGFVGKWHLCAPNDLSTWAFNRGFDYAVQEQWSSRFGGEPYDEQMHWVNGKKDSIYYHVNEWECKDDFRTKLAFNWLDTINTDQPFFLFMSYRAPHGHEYTIGNNTLYQDKDWPEAERLHASKITLLDKQVGRMLAKLEEMGELDNTLIVFTSDNGAHKEGRGHSPQFFKSNGRFKGIKRDLYEGGIRVPMIACWKGKIQPSSLSGHIGSAQDLMPTFAELAGASLPESSNGLSLLPVLTGKGQTEHEFLNWEIQLDGWYRIMPTGGFRQSARIGNWKGVRYGIDSKTELYNLETDAEEKHNVANEHPDLVKQMEEVFKNRTENPVFPNGGVIQDYKPSDRYKSTDK</sequence>
<evidence type="ECO:0000256" key="1">
    <source>
        <dbReference type="ARBA" id="ARBA00008779"/>
    </source>
</evidence>
<comment type="similarity">
    <text evidence="1">Belongs to the sulfatase family.</text>
</comment>
<feature type="region of interest" description="Disordered" evidence="5">
    <location>
        <begin position="454"/>
        <end position="479"/>
    </location>
</feature>
<dbReference type="PANTHER" id="PTHR42693">
    <property type="entry name" value="ARYLSULFATASE FAMILY MEMBER"/>
    <property type="match status" value="1"/>
</dbReference>
<evidence type="ECO:0000259" key="7">
    <source>
        <dbReference type="Pfam" id="PF00884"/>
    </source>
</evidence>
<evidence type="ECO:0000256" key="2">
    <source>
        <dbReference type="ARBA" id="ARBA00022723"/>
    </source>
</evidence>
<feature type="signal peptide" evidence="6">
    <location>
        <begin position="1"/>
        <end position="23"/>
    </location>
</feature>
<keyword evidence="4" id="KW-0106">Calcium</keyword>
<evidence type="ECO:0000313" key="8">
    <source>
        <dbReference type="EMBL" id="MBS2211298.1"/>
    </source>
</evidence>
<feature type="compositionally biased region" description="Basic and acidic residues" evidence="5">
    <location>
        <begin position="469"/>
        <end position="479"/>
    </location>
</feature>
<dbReference type="SUPFAM" id="SSF53649">
    <property type="entry name" value="Alkaline phosphatase-like"/>
    <property type="match status" value="1"/>
</dbReference>
<dbReference type="PROSITE" id="PS00523">
    <property type="entry name" value="SULFATASE_1"/>
    <property type="match status" value="1"/>
</dbReference>
<reference evidence="8 9" key="1">
    <citation type="journal article" date="2014" name="Int. J. Syst. Evol. Microbiol.">
        <title>Carboxylicivirga gen. nov. in the family Marinilabiliaceae with two novel species, Carboxylicivirga mesophila sp. nov. and Carboxylicivirga taeanensis sp. nov., and reclassification of Cytophaga fermentans as Saccharicrinis fermentans gen. nov., comb. nov.</title>
        <authorList>
            <person name="Yang S.H."/>
            <person name="Seo H.S."/>
            <person name="Woo J.H."/>
            <person name="Oh H.M."/>
            <person name="Jang H."/>
            <person name="Lee J.H."/>
            <person name="Kim S.J."/>
            <person name="Kwon K.K."/>
        </authorList>
    </citation>
    <scope>NUCLEOTIDE SEQUENCE [LARGE SCALE GENOMIC DNA]</scope>
    <source>
        <strain evidence="8 9">JCM 18290</strain>
    </source>
</reference>
<dbReference type="InterPro" id="IPR050738">
    <property type="entry name" value="Sulfatase"/>
</dbReference>
<dbReference type="RefSeq" id="WP_212227377.1">
    <property type="nucleotide sequence ID" value="NZ_JAGUCN010000007.1"/>
</dbReference>
<dbReference type="Proteomes" id="UP000721861">
    <property type="component" value="Unassembled WGS sequence"/>
</dbReference>
<dbReference type="InterPro" id="IPR000917">
    <property type="entry name" value="Sulfatase_N"/>
</dbReference>
<comment type="caution">
    <text evidence="8">The sequence shown here is derived from an EMBL/GenBank/DDBJ whole genome shotgun (WGS) entry which is preliminary data.</text>
</comment>
<keyword evidence="2" id="KW-0479">Metal-binding</keyword>
<protein>
    <submittedName>
        <fullName evidence="8">Sulfatase-like hydrolase/transferase</fullName>
    </submittedName>
</protein>
<feature type="domain" description="Sulfatase N-terminal" evidence="7">
    <location>
        <begin position="32"/>
        <end position="356"/>
    </location>
</feature>
<dbReference type="InterPro" id="IPR024607">
    <property type="entry name" value="Sulfatase_CS"/>
</dbReference>
<evidence type="ECO:0000256" key="5">
    <source>
        <dbReference type="SAM" id="MobiDB-lite"/>
    </source>
</evidence>
<dbReference type="EMBL" id="JAGUCN010000007">
    <property type="protein sequence ID" value="MBS2211298.1"/>
    <property type="molecule type" value="Genomic_DNA"/>
</dbReference>
<evidence type="ECO:0000256" key="4">
    <source>
        <dbReference type="ARBA" id="ARBA00022837"/>
    </source>
</evidence>
<keyword evidence="9" id="KW-1185">Reference proteome</keyword>
<dbReference type="PANTHER" id="PTHR42693:SF53">
    <property type="entry name" value="ENDO-4-O-SULFATASE"/>
    <property type="match status" value="1"/>
</dbReference>
<dbReference type="PROSITE" id="PS51257">
    <property type="entry name" value="PROKAR_LIPOPROTEIN"/>
    <property type="match status" value="1"/>
</dbReference>
<name>A0ABS5K9U3_9BACT</name>
<dbReference type="Gene3D" id="3.40.720.10">
    <property type="entry name" value="Alkaline Phosphatase, subunit A"/>
    <property type="match status" value="1"/>
</dbReference>
<dbReference type="Gene3D" id="3.30.1120.10">
    <property type="match status" value="1"/>
</dbReference>